<accession>A0A0D0EDD7</accession>
<sequence>MDRPVTILLTTTGLGDPRSYWPFYAWSNGMQPDCGTLQSCIAQCCSLTLHHTYQCNMLETEDKQKAMVSRYWHPLNNSPEWGSEL</sequence>
<dbReference type="EMBL" id="KN824824">
    <property type="protein sequence ID" value="KIL00941.1"/>
    <property type="molecule type" value="Genomic_DNA"/>
</dbReference>
<proteinExistence type="predicted"/>
<gene>
    <name evidence="1" type="ORF">PAXRUDRAFT_821151</name>
</gene>
<organism evidence="1 2">
    <name type="scientific">Paxillus rubicundulus Ve08.2h10</name>
    <dbReference type="NCBI Taxonomy" id="930991"/>
    <lineage>
        <taxon>Eukaryota</taxon>
        <taxon>Fungi</taxon>
        <taxon>Dikarya</taxon>
        <taxon>Basidiomycota</taxon>
        <taxon>Agaricomycotina</taxon>
        <taxon>Agaricomycetes</taxon>
        <taxon>Agaricomycetidae</taxon>
        <taxon>Boletales</taxon>
        <taxon>Paxilineae</taxon>
        <taxon>Paxillaceae</taxon>
        <taxon>Paxillus</taxon>
    </lineage>
</organism>
<protein>
    <submittedName>
        <fullName evidence="1">Unplaced genomic scaffold scaffold_2, whole genome shotgun sequence</fullName>
    </submittedName>
</protein>
<reference evidence="2" key="2">
    <citation type="submission" date="2015-01" db="EMBL/GenBank/DDBJ databases">
        <title>Evolutionary Origins and Diversification of the Mycorrhizal Mutualists.</title>
        <authorList>
            <consortium name="DOE Joint Genome Institute"/>
            <consortium name="Mycorrhizal Genomics Consortium"/>
            <person name="Kohler A."/>
            <person name="Kuo A."/>
            <person name="Nagy L.G."/>
            <person name="Floudas D."/>
            <person name="Copeland A."/>
            <person name="Barry K.W."/>
            <person name="Cichocki N."/>
            <person name="Veneault-Fourrey C."/>
            <person name="LaButti K."/>
            <person name="Lindquist E.A."/>
            <person name="Lipzen A."/>
            <person name="Lundell T."/>
            <person name="Morin E."/>
            <person name="Murat C."/>
            <person name="Riley R."/>
            <person name="Ohm R."/>
            <person name="Sun H."/>
            <person name="Tunlid A."/>
            <person name="Henrissat B."/>
            <person name="Grigoriev I.V."/>
            <person name="Hibbett D.S."/>
            <person name="Martin F."/>
        </authorList>
    </citation>
    <scope>NUCLEOTIDE SEQUENCE [LARGE SCALE GENOMIC DNA]</scope>
    <source>
        <strain evidence="2">Ve08.2h10</strain>
    </source>
</reference>
<dbReference type="Proteomes" id="UP000054538">
    <property type="component" value="Unassembled WGS sequence"/>
</dbReference>
<reference evidence="1 2" key="1">
    <citation type="submission" date="2014-04" db="EMBL/GenBank/DDBJ databases">
        <authorList>
            <consortium name="DOE Joint Genome Institute"/>
            <person name="Kuo A."/>
            <person name="Kohler A."/>
            <person name="Jargeat P."/>
            <person name="Nagy L.G."/>
            <person name="Floudas D."/>
            <person name="Copeland A."/>
            <person name="Barry K.W."/>
            <person name="Cichocki N."/>
            <person name="Veneault-Fourrey C."/>
            <person name="LaButti K."/>
            <person name="Lindquist E.A."/>
            <person name="Lipzen A."/>
            <person name="Lundell T."/>
            <person name="Morin E."/>
            <person name="Murat C."/>
            <person name="Sun H."/>
            <person name="Tunlid A."/>
            <person name="Henrissat B."/>
            <person name="Grigoriev I.V."/>
            <person name="Hibbett D.S."/>
            <person name="Martin F."/>
            <person name="Nordberg H.P."/>
            <person name="Cantor M.N."/>
            <person name="Hua S.X."/>
        </authorList>
    </citation>
    <scope>NUCLEOTIDE SEQUENCE [LARGE SCALE GENOMIC DNA]</scope>
    <source>
        <strain evidence="1 2">Ve08.2h10</strain>
    </source>
</reference>
<dbReference type="HOGENOM" id="CLU_2513295_0_0_1"/>
<keyword evidence="2" id="KW-1185">Reference proteome</keyword>
<name>A0A0D0EDD7_9AGAM</name>
<dbReference type="InParanoid" id="A0A0D0EDD7"/>
<evidence type="ECO:0000313" key="2">
    <source>
        <dbReference type="Proteomes" id="UP000054538"/>
    </source>
</evidence>
<dbReference type="AlphaFoldDB" id="A0A0D0EDD7"/>
<evidence type="ECO:0000313" key="1">
    <source>
        <dbReference type="EMBL" id="KIL00941.1"/>
    </source>
</evidence>